<protein>
    <recommendedName>
        <fullName evidence="2">UspA domain-containing protein</fullName>
    </recommendedName>
</protein>
<dbReference type="InterPro" id="IPR014729">
    <property type="entry name" value="Rossmann-like_a/b/a_fold"/>
</dbReference>
<evidence type="ECO:0000313" key="3">
    <source>
        <dbReference type="EMBL" id="BAB59787.1"/>
    </source>
</evidence>
<dbReference type="eggNOG" id="arCOG02053">
    <property type="taxonomic scope" value="Archaea"/>
</dbReference>
<dbReference type="InterPro" id="IPR006016">
    <property type="entry name" value="UspA"/>
</dbReference>
<dbReference type="PRINTS" id="PR01438">
    <property type="entry name" value="UNVRSLSTRESS"/>
</dbReference>
<dbReference type="SUPFAM" id="SSF52402">
    <property type="entry name" value="Adenine nucleotide alpha hydrolases-like"/>
    <property type="match status" value="1"/>
</dbReference>
<dbReference type="Pfam" id="PF00582">
    <property type="entry name" value="Usp"/>
    <property type="match status" value="1"/>
</dbReference>
<gene>
    <name evidence="3" type="ORF">TVG0641800</name>
</gene>
<reference evidence="3 4" key="1">
    <citation type="journal article" date="1999" name="Proc. Jpn. Acad.">
        <title>Determination of the complete genomic DNA sequence of Thermoplasma volvanium GSS1.</title>
        <authorList>
            <person name="Kawashima T."/>
            <person name="Yamamoto Y."/>
            <person name="Aramaki H."/>
            <person name="Nunoshiba T."/>
            <person name="Kawamoto T."/>
            <person name="Watanabe K."/>
            <person name="Yamazaki M."/>
            <person name="Kanehori K."/>
            <person name="Amano N."/>
            <person name="Ohya Y."/>
            <person name="Makino K."/>
            <person name="Suzuki M."/>
        </authorList>
    </citation>
    <scope>NUCLEOTIDE SEQUENCE [LARGE SCALE GENOMIC DNA]</scope>
    <source>
        <strain evidence="4">ATCC 51530 / DSM 4299 / JCM 9571 / NBRC 15438 / GSS1</strain>
    </source>
</reference>
<keyword evidence="4" id="KW-1185">Reference proteome</keyword>
<dbReference type="CDD" id="cd23659">
    <property type="entry name" value="USP_At3g01520-like"/>
    <property type="match status" value="1"/>
</dbReference>
<organism evidence="3 4">
    <name type="scientific">Thermoplasma volcanium (strain ATCC 51530 / DSM 4299 / JCM 9571 / NBRC 15438 / GSS1)</name>
    <dbReference type="NCBI Taxonomy" id="273116"/>
    <lineage>
        <taxon>Archaea</taxon>
        <taxon>Methanobacteriati</taxon>
        <taxon>Thermoplasmatota</taxon>
        <taxon>Thermoplasmata</taxon>
        <taxon>Thermoplasmatales</taxon>
        <taxon>Thermoplasmataceae</taxon>
        <taxon>Thermoplasma</taxon>
    </lineage>
</organism>
<dbReference type="PaxDb" id="273116-14324861"/>
<dbReference type="KEGG" id="tvo:TVG0641800"/>
<comment type="similarity">
    <text evidence="1">Belongs to the universal stress protein A family.</text>
</comment>
<evidence type="ECO:0000256" key="1">
    <source>
        <dbReference type="ARBA" id="ARBA00008791"/>
    </source>
</evidence>
<dbReference type="PANTHER" id="PTHR46268:SF6">
    <property type="entry name" value="UNIVERSAL STRESS PROTEIN UP12"/>
    <property type="match status" value="1"/>
</dbReference>
<dbReference type="EMBL" id="BA000011">
    <property type="protein sequence ID" value="BAB59787.1"/>
    <property type="molecule type" value="Genomic_DNA"/>
</dbReference>
<feature type="domain" description="UspA" evidence="2">
    <location>
        <begin position="2"/>
        <end position="142"/>
    </location>
</feature>
<dbReference type="InterPro" id="IPR006015">
    <property type="entry name" value="Universal_stress_UspA"/>
</dbReference>
<evidence type="ECO:0000313" key="4">
    <source>
        <dbReference type="Proteomes" id="UP000001017"/>
    </source>
</evidence>
<name>Q97B14_THEVO</name>
<dbReference type="PANTHER" id="PTHR46268">
    <property type="entry name" value="STRESS RESPONSE PROTEIN NHAX"/>
    <property type="match status" value="1"/>
</dbReference>
<dbReference type="STRING" id="273116.gene:9381433"/>
<accession>Q97B14</accession>
<dbReference type="PhylomeDB" id="Q97B14"/>
<sequence>MMKALIAYDGSETADCALEYALNFRKSIDKYFVIYIIPQIIGTTPTYDTYVPESMFEDQRKKGEEIIERAKKLVSNESVDLEFEIVDSGTKTVAHKAVEVAEEKGVDIIITGSRNLKGLSKIILGSVSSEIIKLSSVPVLVCSTNACKLK</sequence>
<dbReference type="AlphaFoldDB" id="Q97B14"/>
<proteinExistence type="inferred from homology"/>
<dbReference type="Gene3D" id="3.40.50.620">
    <property type="entry name" value="HUPs"/>
    <property type="match status" value="1"/>
</dbReference>
<dbReference type="Proteomes" id="UP000001017">
    <property type="component" value="Chromosome"/>
</dbReference>
<evidence type="ECO:0000259" key="2">
    <source>
        <dbReference type="Pfam" id="PF00582"/>
    </source>
</evidence>
<reference evidence="3 4" key="2">
    <citation type="journal article" date="2000" name="Proc. Natl. Acad. Sci. U.S.A.">
        <title>Archaeal adaptation to higher temperatures revealed by genomic sequence of Thermoplasma volcanium.</title>
        <authorList>
            <person name="Kawashima T."/>
            <person name="Amano N."/>
            <person name="Koike H."/>
            <person name="Makino S."/>
            <person name="Higuchi S."/>
            <person name="Kawashima-Ohya Y."/>
            <person name="Watanabe K."/>
            <person name="Yamazaki M."/>
            <person name="Kanehori K."/>
            <person name="Kawamoto T."/>
            <person name="Nunoshiba T."/>
            <person name="Yamamoto Y."/>
            <person name="Aramaki H."/>
            <person name="Makino K."/>
            <person name="Suzuki M."/>
        </authorList>
    </citation>
    <scope>NUCLEOTIDE SEQUENCE [LARGE SCALE GENOMIC DNA]</scope>
    <source>
        <strain evidence="4">ATCC 51530 / DSM 4299 / JCM 9571 / NBRC 15438 / GSS1</strain>
    </source>
</reference>
<dbReference type="HOGENOM" id="CLU_049301_16_2_2"/>